<reference evidence="4 5" key="1">
    <citation type="submission" date="2019-03" db="EMBL/GenBank/DDBJ databases">
        <title>First draft genome of Liparis tanakae, snailfish: a comprehensive survey of snailfish specific genes.</title>
        <authorList>
            <person name="Kim W."/>
            <person name="Song I."/>
            <person name="Jeong J.-H."/>
            <person name="Kim D."/>
            <person name="Kim S."/>
            <person name="Ryu S."/>
            <person name="Song J.Y."/>
            <person name="Lee S.K."/>
        </authorList>
    </citation>
    <scope>NUCLEOTIDE SEQUENCE [LARGE SCALE GENOMIC DNA]</scope>
    <source>
        <tissue evidence="4">Muscle</tissue>
    </source>
</reference>
<gene>
    <name evidence="4" type="primary">ALDH3B1_1</name>
    <name evidence="4" type="ORF">EYF80_024789</name>
</gene>
<dbReference type="GO" id="GO:0006081">
    <property type="term" value="P:aldehyde metabolic process"/>
    <property type="evidence" value="ECO:0007669"/>
    <property type="project" value="InterPro"/>
</dbReference>
<dbReference type="InterPro" id="IPR016161">
    <property type="entry name" value="Ald_DH/histidinol_DH"/>
</dbReference>
<evidence type="ECO:0000313" key="4">
    <source>
        <dbReference type="EMBL" id="TNN65050.1"/>
    </source>
</evidence>
<dbReference type="InterPro" id="IPR015590">
    <property type="entry name" value="Aldehyde_DH_dom"/>
</dbReference>
<dbReference type="PANTHER" id="PTHR43570:SF2">
    <property type="entry name" value="ALDEHYDE DEHYDROGENASE FAMILY 3 MEMBER B1"/>
    <property type="match status" value="1"/>
</dbReference>
<dbReference type="SUPFAM" id="SSF53720">
    <property type="entry name" value="ALDH-like"/>
    <property type="match status" value="1"/>
</dbReference>
<keyword evidence="2" id="KW-0560">Oxidoreductase</keyword>
<sequence length="175" mass="19136">MALLERSAGEVVLGGEGDQDDKYIAPTVLVGVAEDDALMAEEIFGPILPIITVESLEDGIAFINRQEKPLALYVFSDEAAVVNTVLEKTSSGGFCSNDGIIHMCLPTLPFGGVGASGFGSYHGRWGFETFSHRRAVMLRGWTLERLNGLRYPPYRDDKLSWLRWTTSAKSSCSVM</sequence>
<dbReference type="PANTHER" id="PTHR43570">
    <property type="entry name" value="ALDEHYDE DEHYDROGENASE"/>
    <property type="match status" value="1"/>
</dbReference>
<dbReference type="Pfam" id="PF00171">
    <property type="entry name" value="Aldedh"/>
    <property type="match status" value="1"/>
</dbReference>
<evidence type="ECO:0000256" key="2">
    <source>
        <dbReference type="ARBA" id="ARBA00023002"/>
    </source>
</evidence>
<evidence type="ECO:0000313" key="5">
    <source>
        <dbReference type="Proteomes" id="UP000314294"/>
    </source>
</evidence>
<dbReference type="Gene3D" id="3.40.605.10">
    <property type="entry name" value="Aldehyde Dehydrogenase, Chain A, domain 1"/>
    <property type="match status" value="1"/>
</dbReference>
<accession>A0A4Z2HHN1</accession>
<dbReference type="FunFam" id="3.40.309.10:FF:000034">
    <property type="entry name" value="Aldehyde dehydrogenase, dimeric NADP-preferring"/>
    <property type="match status" value="1"/>
</dbReference>
<organism evidence="4 5">
    <name type="scientific">Liparis tanakae</name>
    <name type="common">Tanaka's snailfish</name>
    <dbReference type="NCBI Taxonomy" id="230148"/>
    <lineage>
        <taxon>Eukaryota</taxon>
        <taxon>Metazoa</taxon>
        <taxon>Chordata</taxon>
        <taxon>Craniata</taxon>
        <taxon>Vertebrata</taxon>
        <taxon>Euteleostomi</taxon>
        <taxon>Actinopterygii</taxon>
        <taxon>Neopterygii</taxon>
        <taxon>Teleostei</taxon>
        <taxon>Neoteleostei</taxon>
        <taxon>Acanthomorphata</taxon>
        <taxon>Eupercaria</taxon>
        <taxon>Perciformes</taxon>
        <taxon>Cottioidei</taxon>
        <taxon>Cottales</taxon>
        <taxon>Liparidae</taxon>
        <taxon>Liparis</taxon>
    </lineage>
</organism>
<dbReference type="GO" id="GO:0004029">
    <property type="term" value="F:aldehyde dehydrogenase (NAD+) activity"/>
    <property type="evidence" value="ECO:0007669"/>
    <property type="project" value="TreeGrafter"/>
</dbReference>
<dbReference type="GO" id="GO:0005737">
    <property type="term" value="C:cytoplasm"/>
    <property type="evidence" value="ECO:0007669"/>
    <property type="project" value="TreeGrafter"/>
</dbReference>
<comment type="caution">
    <text evidence="4">The sequence shown here is derived from an EMBL/GenBank/DDBJ whole genome shotgun (WGS) entry which is preliminary data.</text>
</comment>
<protein>
    <submittedName>
        <fullName evidence="4">Aldehyde dehydrogenase family 3 member B1</fullName>
    </submittedName>
</protein>
<dbReference type="OrthoDB" id="440325at2759"/>
<dbReference type="InterPro" id="IPR012394">
    <property type="entry name" value="Aldehyde_DH_NAD(P)"/>
</dbReference>
<dbReference type="EMBL" id="SRLO01000242">
    <property type="protein sequence ID" value="TNN65050.1"/>
    <property type="molecule type" value="Genomic_DNA"/>
</dbReference>
<evidence type="ECO:0000259" key="3">
    <source>
        <dbReference type="Pfam" id="PF00171"/>
    </source>
</evidence>
<comment type="similarity">
    <text evidence="1">Belongs to the aldehyde dehydrogenase family.</text>
</comment>
<dbReference type="AlphaFoldDB" id="A0A4Z2HHN1"/>
<name>A0A4Z2HHN1_9TELE</name>
<evidence type="ECO:0000256" key="1">
    <source>
        <dbReference type="ARBA" id="ARBA00009986"/>
    </source>
</evidence>
<keyword evidence="5" id="KW-1185">Reference proteome</keyword>
<dbReference type="GO" id="GO:0004028">
    <property type="term" value="F:3-chloroallyl aldehyde dehydrogenase activity"/>
    <property type="evidence" value="ECO:0007669"/>
    <property type="project" value="TreeGrafter"/>
</dbReference>
<dbReference type="Gene3D" id="3.40.309.10">
    <property type="entry name" value="Aldehyde Dehydrogenase, Chain A, domain 2"/>
    <property type="match status" value="1"/>
</dbReference>
<feature type="domain" description="Aldehyde dehydrogenase" evidence="3">
    <location>
        <begin position="9"/>
        <end position="135"/>
    </location>
</feature>
<dbReference type="InterPro" id="IPR016163">
    <property type="entry name" value="Ald_DH_C"/>
</dbReference>
<dbReference type="InterPro" id="IPR016162">
    <property type="entry name" value="Ald_DH_N"/>
</dbReference>
<dbReference type="Proteomes" id="UP000314294">
    <property type="component" value="Unassembled WGS sequence"/>
</dbReference>
<proteinExistence type="inferred from homology"/>